<organism evidence="2 3">
    <name type="scientific">Pleurodeles waltl</name>
    <name type="common">Iberian ribbed newt</name>
    <dbReference type="NCBI Taxonomy" id="8319"/>
    <lineage>
        <taxon>Eukaryota</taxon>
        <taxon>Metazoa</taxon>
        <taxon>Chordata</taxon>
        <taxon>Craniata</taxon>
        <taxon>Vertebrata</taxon>
        <taxon>Euteleostomi</taxon>
        <taxon>Amphibia</taxon>
        <taxon>Batrachia</taxon>
        <taxon>Caudata</taxon>
        <taxon>Salamandroidea</taxon>
        <taxon>Salamandridae</taxon>
        <taxon>Pleurodelinae</taxon>
        <taxon>Pleurodeles</taxon>
    </lineage>
</organism>
<dbReference type="AlphaFoldDB" id="A0AAV7ULZ8"/>
<reference evidence="2" key="1">
    <citation type="journal article" date="2022" name="bioRxiv">
        <title>Sequencing and chromosome-scale assembly of the giantPleurodeles waltlgenome.</title>
        <authorList>
            <person name="Brown T."/>
            <person name="Elewa A."/>
            <person name="Iarovenko S."/>
            <person name="Subramanian E."/>
            <person name="Araus A.J."/>
            <person name="Petzold A."/>
            <person name="Susuki M."/>
            <person name="Suzuki K.-i.T."/>
            <person name="Hayashi T."/>
            <person name="Toyoda A."/>
            <person name="Oliveira C."/>
            <person name="Osipova E."/>
            <person name="Leigh N.D."/>
            <person name="Simon A."/>
            <person name="Yun M.H."/>
        </authorList>
    </citation>
    <scope>NUCLEOTIDE SEQUENCE</scope>
    <source>
        <strain evidence="2">20211129_DDA</strain>
        <tissue evidence="2">Liver</tissue>
    </source>
</reference>
<proteinExistence type="predicted"/>
<evidence type="ECO:0000313" key="2">
    <source>
        <dbReference type="EMBL" id="KAJ1190039.1"/>
    </source>
</evidence>
<evidence type="ECO:0000256" key="1">
    <source>
        <dbReference type="SAM" id="MobiDB-lite"/>
    </source>
</evidence>
<protein>
    <submittedName>
        <fullName evidence="2">Uncharacterized protein</fullName>
    </submittedName>
</protein>
<dbReference type="EMBL" id="JANPWB010000005">
    <property type="protein sequence ID" value="KAJ1190039.1"/>
    <property type="molecule type" value="Genomic_DNA"/>
</dbReference>
<sequence>MEPNKVVQALKVLQDEGREDLLKEGVLEQAWVGVSAAVAACTSPIKVGKKFKAKSLHGRKVTRSPAKDQSFIQEVSVMRLSGAGKRRGGGRFSRRQGASLARHVAAGGRDALIPSTVNVAERQGAQAVSAHARVVSGRKHARSPLETGVGRVAGHSKERTLGGAVKMAASSGSDWAITGALEERALGVANKMAAPIIVDNTEVVVISDYEESVQQGQGKEDQVFDDAGLVSRRGVEWEAQLVHRFVSPMINKVQSWQKDNEAAVGAGEQVDVFAGCGSCGSLFSGRVGDVGKLVGKAYGSMDVLQSGAGEGTSGCGTPYALGGHRARAIYQPSGRMVGDRSVLVKARAPSEHQPEERVRSGVVRLTSGDSMRAAEVQPSTSQGAGVGWADWEELLDYDEDLEEPVVSTKRVMLAEEETGVVQGGHVPVRASGNLPRGEESLVEFLRLHRGLDKVRMVRGARVVRGRLEGGLSSKVDASIQDGSKLLASQFLAVLRLAIKRVGLEPSSYGTHSFRIGAATEARRQGCVGDPDKVCAVWIVGHSFVRWAEKQAASRHFGRQLGLDGSRIRVSWVGKSGMRWGVKYEESGREWLKGQEPGNRGGTARKGRSRLTPDVMRSKNGSREKKRAKCARKQFEIPEILDAA</sequence>
<comment type="caution">
    <text evidence="2">The sequence shown here is derived from an EMBL/GenBank/DDBJ whole genome shotgun (WGS) entry which is preliminary data.</text>
</comment>
<feature type="region of interest" description="Disordered" evidence="1">
    <location>
        <begin position="591"/>
        <end position="630"/>
    </location>
</feature>
<name>A0AAV7ULZ8_PLEWA</name>
<gene>
    <name evidence="2" type="ORF">NDU88_006779</name>
</gene>
<keyword evidence="3" id="KW-1185">Reference proteome</keyword>
<accession>A0AAV7ULZ8</accession>
<dbReference type="Proteomes" id="UP001066276">
    <property type="component" value="Chromosome 3_1"/>
</dbReference>
<evidence type="ECO:0000313" key="3">
    <source>
        <dbReference type="Proteomes" id="UP001066276"/>
    </source>
</evidence>